<dbReference type="Proteomes" id="UP000576152">
    <property type="component" value="Unassembled WGS sequence"/>
</dbReference>
<organism evidence="1 2">
    <name type="scientific">Limimaricola variabilis</name>
    <dbReference type="NCBI Taxonomy" id="1492771"/>
    <lineage>
        <taxon>Bacteria</taxon>
        <taxon>Pseudomonadati</taxon>
        <taxon>Pseudomonadota</taxon>
        <taxon>Alphaproteobacteria</taxon>
        <taxon>Rhodobacterales</taxon>
        <taxon>Paracoccaceae</taxon>
        <taxon>Limimaricola</taxon>
    </lineage>
</organism>
<name>A0ABR6HL70_9RHOB</name>
<proteinExistence type="predicted"/>
<evidence type="ECO:0000313" key="1">
    <source>
        <dbReference type="EMBL" id="MBB3711208.1"/>
    </source>
</evidence>
<accession>A0ABR6HL70</accession>
<evidence type="ECO:0000313" key="2">
    <source>
        <dbReference type="Proteomes" id="UP000576152"/>
    </source>
</evidence>
<keyword evidence="2" id="KW-1185">Reference proteome</keyword>
<comment type="caution">
    <text evidence="1">The sequence shown here is derived from an EMBL/GenBank/DDBJ whole genome shotgun (WGS) entry which is preliminary data.</text>
</comment>
<gene>
    <name evidence="1" type="ORF">FHS00_000770</name>
</gene>
<reference evidence="1 2" key="1">
    <citation type="submission" date="2020-08" db="EMBL/GenBank/DDBJ databases">
        <title>Genomic Encyclopedia of Type Strains, Phase III (KMG-III): the genomes of soil and plant-associated and newly described type strains.</title>
        <authorList>
            <person name="Whitman W."/>
        </authorList>
    </citation>
    <scope>NUCLEOTIDE SEQUENCE [LARGE SCALE GENOMIC DNA]</scope>
    <source>
        <strain evidence="1 2">CECT 8572</strain>
    </source>
</reference>
<protein>
    <submittedName>
        <fullName evidence="1">Uncharacterized protein</fullName>
    </submittedName>
</protein>
<dbReference type="EMBL" id="JACIBX010000002">
    <property type="protein sequence ID" value="MBB3711208.1"/>
    <property type="molecule type" value="Genomic_DNA"/>
</dbReference>
<sequence length="31" mass="3556">MRAARRWRIDGPRLLRALPFLDAMSTETALA</sequence>